<evidence type="ECO:0000256" key="1">
    <source>
        <dbReference type="ARBA" id="ARBA00005996"/>
    </source>
</evidence>
<sequence>MKQLTIIFRHGPTAHSKGREALDLAMLSASFDQHVKLIFIDEGVFNTLKDQQIEQTGAKDYISTFKALSLYDIDDVYICKTSMDGFGLLSSDILIDYTSAEPSVISEMIRGSDKVLIF</sequence>
<dbReference type="EMBL" id="QYYH01000006">
    <property type="protein sequence ID" value="RJY19232.1"/>
    <property type="molecule type" value="Genomic_DNA"/>
</dbReference>
<reference evidence="2 3" key="1">
    <citation type="submission" date="2018-09" db="EMBL/GenBank/DDBJ databases">
        <title>Phylogeny of the Shewanellaceae, and recommendation for two new genera, Pseudoshewanella and Parashewanella.</title>
        <authorList>
            <person name="Wang G."/>
        </authorList>
    </citation>
    <scope>NUCLEOTIDE SEQUENCE [LARGE SCALE GENOMIC DNA]</scope>
    <source>
        <strain evidence="2 3">KCTC 22492</strain>
    </source>
</reference>
<dbReference type="InterPro" id="IPR027396">
    <property type="entry name" value="DsrEFH-like"/>
</dbReference>
<name>A0A3A6TXM2_9GAMM</name>
<keyword evidence="3" id="KW-1185">Reference proteome</keyword>
<protein>
    <submittedName>
        <fullName evidence="2">Sulfurtransferase complex subunit TusC</fullName>
    </submittedName>
</protein>
<dbReference type="PANTHER" id="PTHR38780">
    <property type="entry name" value="PROTEIN TUSC"/>
    <property type="match status" value="1"/>
</dbReference>
<dbReference type="NCBIfam" id="NF001238">
    <property type="entry name" value="PRK00211.1"/>
    <property type="match status" value="1"/>
</dbReference>
<evidence type="ECO:0000313" key="3">
    <source>
        <dbReference type="Proteomes" id="UP000273022"/>
    </source>
</evidence>
<dbReference type="Pfam" id="PF02635">
    <property type="entry name" value="DsrE"/>
    <property type="match status" value="1"/>
</dbReference>
<dbReference type="OrthoDB" id="9789418at2"/>
<dbReference type="SUPFAM" id="SSF75169">
    <property type="entry name" value="DsrEFH-like"/>
    <property type="match status" value="1"/>
</dbReference>
<dbReference type="PANTHER" id="PTHR38780:SF1">
    <property type="entry name" value="PROTEIN TUSC"/>
    <property type="match status" value="1"/>
</dbReference>
<evidence type="ECO:0000313" key="2">
    <source>
        <dbReference type="EMBL" id="RJY19232.1"/>
    </source>
</evidence>
<dbReference type="RefSeq" id="WP_121851949.1">
    <property type="nucleotide sequence ID" value="NZ_CP037952.1"/>
</dbReference>
<organism evidence="2 3">
    <name type="scientific">Parashewanella spongiae</name>
    <dbReference type="NCBI Taxonomy" id="342950"/>
    <lineage>
        <taxon>Bacteria</taxon>
        <taxon>Pseudomonadati</taxon>
        <taxon>Pseudomonadota</taxon>
        <taxon>Gammaproteobacteria</taxon>
        <taxon>Alteromonadales</taxon>
        <taxon>Shewanellaceae</taxon>
        <taxon>Parashewanella</taxon>
    </lineage>
</organism>
<gene>
    <name evidence="2" type="primary">tusC</name>
    <name evidence="2" type="ORF">D5R81_01820</name>
</gene>
<proteinExistence type="inferred from homology"/>
<dbReference type="GO" id="GO:0016740">
    <property type="term" value="F:transferase activity"/>
    <property type="evidence" value="ECO:0007669"/>
    <property type="project" value="UniProtKB-KW"/>
</dbReference>
<accession>A0A3A6TXM2</accession>
<dbReference type="InterPro" id="IPR003787">
    <property type="entry name" value="Sulphur_relay_DsrE/F-like"/>
</dbReference>
<dbReference type="Proteomes" id="UP000273022">
    <property type="component" value="Unassembled WGS sequence"/>
</dbReference>
<dbReference type="NCBIfam" id="TIGR03010">
    <property type="entry name" value="sulf_tusC_dsrF"/>
    <property type="match status" value="1"/>
</dbReference>
<dbReference type="InterPro" id="IPR017462">
    <property type="entry name" value="Sulphur_relay_TusC/DsrF"/>
</dbReference>
<comment type="caution">
    <text evidence="2">The sequence shown here is derived from an EMBL/GenBank/DDBJ whole genome shotgun (WGS) entry which is preliminary data.</text>
</comment>
<keyword evidence="2" id="KW-0808">Transferase</keyword>
<comment type="similarity">
    <text evidence="1">Belongs to the DsrF/TusC family.</text>
</comment>
<dbReference type="AlphaFoldDB" id="A0A3A6TXM2"/>
<dbReference type="Gene3D" id="3.40.1260.10">
    <property type="entry name" value="DsrEFH-like"/>
    <property type="match status" value="1"/>
</dbReference>